<evidence type="ECO:0000313" key="3">
    <source>
        <dbReference type="Proteomes" id="UP000809789"/>
    </source>
</evidence>
<dbReference type="Proteomes" id="UP000809789">
    <property type="component" value="Unassembled WGS sequence"/>
</dbReference>
<dbReference type="EMBL" id="JAESVG020000009">
    <property type="protein sequence ID" value="KAG8624331.1"/>
    <property type="molecule type" value="Genomic_DNA"/>
</dbReference>
<evidence type="ECO:0000256" key="1">
    <source>
        <dbReference type="SAM" id="MobiDB-lite"/>
    </source>
</evidence>
<proteinExistence type="predicted"/>
<protein>
    <submittedName>
        <fullName evidence="2">Uncharacterized protein</fullName>
    </submittedName>
</protein>
<reference evidence="2" key="1">
    <citation type="submission" date="2021-07" db="EMBL/GenBank/DDBJ databases">
        <title>Elsinoe batatas strain:CRI-CJ2 Genome sequencing and assembly.</title>
        <authorList>
            <person name="Huang L."/>
        </authorList>
    </citation>
    <scope>NUCLEOTIDE SEQUENCE</scope>
    <source>
        <strain evidence="2">CRI-CJ2</strain>
    </source>
</reference>
<gene>
    <name evidence="2" type="ORF">KVT40_007398</name>
</gene>
<feature type="region of interest" description="Disordered" evidence="1">
    <location>
        <begin position="107"/>
        <end position="129"/>
    </location>
</feature>
<comment type="caution">
    <text evidence="2">The sequence shown here is derived from an EMBL/GenBank/DDBJ whole genome shotgun (WGS) entry which is preliminary data.</text>
</comment>
<name>A0A8K0PC96_9PEZI</name>
<keyword evidence="3" id="KW-1185">Reference proteome</keyword>
<dbReference type="AlphaFoldDB" id="A0A8K0PC96"/>
<evidence type="ECO:0000313" key="2">
    <source>
        <dbReference type="EMBL" id="KAG8624331.1"/>
    </source>
</evidence>
<dbReference type="OrthoDB" id="10635961at2759"/>
<feature type="region of interest" description="Disordered" evidence="1">
    <location>
        <begin position="71"/>
        <end position="92"/>
    </location>
</feature>
<sequence length="275" mass="31898">MSAERREASRGRRITRGFNNALHDVRGAAQDIRRRTHYRRQAFRWRVEDALFDSLDVVCDIIERLLARRHRRRPGSNSSSMGQSRPDYEEQNHSIELDNEWQQELVVEEQHRSGSSETGTWTRLESEREQPIRVLDNSRSTDQPIITWSNFQSWYYGRDARIQANPDVYDPITRTILQHEPGHVCCTTVQLDLSPGRTAAGFNVGNDLQVADYVHRAALNMSRSDHSMHEARLRTMGELMAVPRVTRSEEQAEHDNIVHYDRLTRWWALGAGPLG</sequence>
<organism evidence="2 3">
    <name type="scientific">Elsinoe batatas</name>
    <dbReference type="NCBI Taxonomy" id="2601811"/>
    <lineage>
        <taxon>Eukaryota</taxon>
        <taxon>Fungi</taxon>
        <taxon>Dikarya</taxon>
        <taxon>Ascomycota</taxon>
        <taxon>Pezizomycotina</taxon>
        <taxon>Dothideomycetes</taxon>
        <taxon>Dothideomycetidae</taxon>
        <taxon>Myriangiales</taxon>
        <taxon>Elsinoaceae</taxon>
        <taxon>Elsinoe</taxon>
    </lineage>
</organism>
<accession>A0A8K0PC96</accession>